<dbReference type="InterPro" id="IPR016024">
    <property type="entry name" value="ARM-type_fold"/>
</dbReference>
<protein>
    <recommendedName>
        <fullName evidence="3">Tubulin-specific chaperone d</fullName>
    </recommendedName>
</protein>
<dbReference type="InterPro" id="IPR033162">
    <property type="entry name" value="TBCD"/>
</dbReference>
<keyword evidence="2" id="KW-1185">Reference proteome</keyword>
<gene>
    <name evidence="1" type="ORF">llap_18768</name>
</gene>
<name>A0A2I0TAW0_LIMLA</name>
<dbReference type="GO" id="GO:0016328">
    <property type="term" value="C:lateral plasma membrane"/>
    <property type="evidence" value="ECO:0007669"/>
    <property type="project" value="TreeGrafter"/>
</dbReference>
<dbReference type="SUPFAM" id="SSF48371">
    <property type="entry name" value="ARM repeat"/>
    <property type="match status" value="1"/>
</dbReference>
<dbReference type="OrthoDB" id="10253476at2759"/>
<dbReference type="AlphaFoldDB" id="A0A2I0TAW0"/>
<dbReference type="PANTHER" id="PTHR12658">
    <property type="entry name" value="BETA-TUBULIN COFACTOR D"/>
    <property type="match status" value="1"/>
</dbReference>
<dbReference type="GO" id="GO:0007023">
    <property type="term" value="P:post-chaperonin tubulin folding pathway"/>
    <property type="evidence" value="ECO:0007669"/>
    <property type="project" value="InterPro"/>
</dbReference>
<dbReference type="EMBL" id="KZ513717">
    <property type="protein sequence ID" value="PKU30928.1"/>
    <property type="molecule type" value="Genomic_DNA"/>
</dbReference>
<evidence type="ECO:0000313" key="1">
    <source>
        <dbReference type="EMBL" id="PKU30928.1"/>
    </source>
</evidence>
<accession>A0A2I0TAW0</accession>
<dbReference type="Proteomes" id="UP000233556">
    <property type="component" value="Unassembled WGS sequence"/>
</dbReference>
<dbReference type="GO" id="GO:0007021">
    <property type="term" value="P:tubulin complex assembly"/>
    <property type="evidence" value="ECO:0007669"/>
    <property type="project" value="InterPro"/>
</dbReference>
<reference evidence="2" key="1">
    <citation type="submission" date="2017-11" db="EMBL/GenBank/DDBJ databases">
        <authorList>
            <person name="Lima N.C."/>
            <person name="Parody-Merino A.M."/>
            <person name="Battley P.F."/>
            <person name="Fidler A.E."/>
            <person name="Prosdocimi F."/>
        </authorList>
    </citation>
    <scope>NUCLEOTIDE SEQUENCE [LARGE SCALE GENOMIC DNA]</scope>
</reference>
<dbReference type="PANTHER" id="PTHR12658:SF0">
    <property type="entry name" value="TUBULIN-SPECIFIC CHAPERONE D"/>
    <property type="match status" value="1"/>
</dbReference>
<dbReference type="GO" id="GO:0005096">
    <property type="term" value="F:GTPase activator activity"/>
    <property type="evidence" value="ECO:0007669"/>
    <property type="project" value="InterPro"/>
</dbReference>
<dbReference type="GO" id="GO:0034333">
    <property type="term" value="P:adherens junction assembly"/>
    <property type="evidence" value="ECO:0007669"/>
    <property type="project" value="TreeGrafter"/>
</dbReference>
<sequence>MHTDVDSLLSQYGRFFFSVYIAGFPEYTQPMIDHLANMKINHWDSVIRELSTKALHNLTPRAPEYMANVVLPRLLPLSVGTDLHTRHGAILACAEITHALCKLAEENNSKSFPIKGSADENIVELASRHYLKNQ</sequence>
<dbReference type="GO" id="GO:0070830">
    <property type="term" value="P:bicellular tight junction assembly"/>
    <property type="evidence" value="ECO:0007669"/>
    <property type="project" value="TreeGrafter"/>
</dbReference>
<dbReference type="GO" id="GO:0000226">
    <property type="term" value="P:microtubule cytoskeleton organization"/>
    <property type="evidence" value="ECO:0007669"/>
    <property type="project" value="TreeGrafter"/>
</dbReference>
<evidence type="ECO:0008006" key="3">
    <source>
        <dbReference type="Google" id="ProtNLM"/>
    </source>
</evidence>
<proteinExistence type="predicted"/>
<organism evidence="1 2">
    <name type="scientific">Limosa lapponica baueri</name>
    <dbReference type="NCBI Taxonomy" id="1758121"/>
    <lineage>
        <taxon>Eukaryota</taxon>
        <taxon>Metazoa</taxon>
        <taxon>Chordata</taxon>
        <taxon>Craniata</taxon>
        <taxon>Vertebrata</taxon>
        <taxon>Euteleostomi</taxon>
        <taxon>Archelosauria</taxon>
        <taxon>Archosauria</taxon>
        <taxon>Dinosauria</taxon>
        <taxon>Saurischia</taxon>
        <taxon>Theropoda</taxon>
        <taxon>Coelurosauria</taxon>
        <taxon>Aves</taxon>
        <taxon>Neognathae</taxon>
        <taxon>Neoaves</taxon>
        <taxon>Charadriiformes</taxon>
        <taxon>Scolopacidae</taxon>
        <taxon>Limosa</taxon>
    </lineage>
</organism>
<evidence type="ECO:0000313" key="2">
    <source>
        <dbReference type="Proteomes" id="UP000233556"/>
    </source>
</evidence>
<reference evidence="2" key="2">
    <citation type="submission" date="2017-12" db="EMBL/GenBank/DDBJ databases">
        <title>Genome sequence of the Bar-tailed Godwit (Limosa lapponica baueri).</title>
        <authorList>
            <person name="Lima N.C.B."/>
            <person name="Parody-Merino A.M."/>
            <person name="Battley P.F."/>
            <person name="Fidler A.E."/>
            <person name="Prosdocimi F."/>
        </authorList>
    </citation>
    <scope>NUCLEOTIDE SEQUENCE [LARGE SCALE GENOMIC DNA]</scope>
</reference>
<dbReference type="GO" id="GO:0048487">
    <property type="term" value="F:beta-tubulin binding"/>
    <property type="evidence" value="ECO:0007669"/>
    <property type="project" value="InterPro"/>
</dbReference>